<evidence type="ECO:0000256" key="1">
    <source>
        <dbReference type="ARBA" id="ARBA00005525"/>
    </source>
</evidence>
<dbReference type="Gene3D" id="1.10.3730.10">
    <property type="entry name" value="ProC C-terminal domain-like"/>
    <property type="match status" value="1"/>
</dbReference>
<dbReference type="EMBL" id="CAEZTK010000033">
    <property type="protein sequence ID" value="CAB4567761.1"/>
    <property type="molecule type" value="Genomic_DNA"/>
</dbReference>
<dbReference type="InterPro" id="IPR036291">
    <property type="entry name" value="NAD(P)-bd_dom_sf"/>
</dbReference>
<dbReference type="FunFam" id="1.10.3730.10:FF:000001">
    <property type="entry name" value="Pyrroline-5-carboxylate reductase"/>
    <property type="match status" value="1"/>
</dbReference>
<dbReference type="PIRSF" id="PIRSF000193">
    <property type="entry name" value="Pyrrol-5-carb_rd"/>
    <property type="match status" value="1"/>
</dbReference>
<dbReference type="NCBIfam" id="TIGR00112">
    <property type="entry name" value="proC"/>
    <property type="match status" value="1"/>
</dbReference>
<organism evidence="6">
    <name type="scientific">freshwater metagenome</name>
    <dbReference type="NCBI Taxonomy" id="449393"/>
    <lineage>
        <taxon>unclassified sequences</taxon>
        <taxon>metagenomes</taxon>
        <taxon>ecological metagenomes</taxon>
    </lineage>
</organism>
<name>A0A6J6DUD3_9ZZZZ</name>
<dbReference type="Gene3D" id="3.40.50.720">
    <property type="entry name" value="NAD(P)-binding Rossmann-like Domain"/>
    <property type="match status" value="1"/>
</dbReference>
<proteinExistence type="inferred from homology"/>
<keyword evidence="2" id="KW-0521">NADP</keyword>
<evidence type="ECO:0000256" key="3">
    <source>
        <dbReference type="ARBA" id="ARBA00023002"/>
    </source>
</evidence>
<dbReference type="InterPro" id="IPR000304">
    <property type="entry name" value="Pyrroline-COOH_reductase"/>
</dbReference>
<evidence type="ECO:0000259" key="5">
    <source>
        <dbReference type="Pfam" id="PF14748"/>
    </source>
</evidence>
<dbReference type="SUPFAM" id="SSF51735">
    <property type="entry name" value="NAD(P)-binding Rossmann-fold domains"/>
    <property type="match status" value="1"/>
</dbReference>
<dbReference type="GO" id="GO:0055129">
    <property type="term" value="P:L-proline biosynthetic process"/>
    <property type="evidence" value="ECO:0007669"/>
    <property type="project" value="TreeGrafter"/>
</dbReference>
<dbReference type="Pfam" id="PF14748">
    <property type="entry name" value="P5CR_dimer"/>
    <property type="match status" value="1"/>
</dbReference>
<dbReference type="InterPro" id="IPR008927">
    <property type="entry name" value="6-PGluconate_DH-like_C_sf"/>
</dbReference>
<dbReference type="PANTHER" id="PTHR11645:SF0">
    <property type="entry name" value="PYRROLINE-5-CARBOXYLATE REDUCTASE 3"/>
    <property type="match status" value="1"/>
</dbReference>
<reference evidence="6" key="1">
    <citation type="submission" date="2020-05" db="EMBL/GenBank/DDBJ databases">
        <authorList>
            <person name="Chiriac C."/>
            <person name="Salcher M."/>
            <person name="Ghai R."/>
            <person name="Kavagutti S V."/>
        </authorList>
    </citation>
    <scope>NUCLEOTIDE SEQUENCE</scope>
</reference>
<sequence>MDMKPTVGLIGAGVMGEALISALVTYGLNPDLITISEKRLDRVNELTGKYSIKSSDLADNVKKAQVLLLVVKPQDLAAVLEEIKAHIDPETLVVTFAAGKSISFISNALGQANPVIRVMPNSPILLGEGMSAISTSHNVTTGQRDFVEGFLGAAGKTIEVEESLQDAVTATSGSGPAYFFAFVEAMVLGAMDLGLTEKDATALTVQTIIGAATMLEHSGQTAAVLRKNVTSPNGTTAAALESFTNDGLEQLVSKAMKAARDRAQELA</sequence>
<dbReference type="InterPro" id="IPR029036">
    <property type="entry name" value="P5CR_dimer"/>
</dbReference>
<evidence type="ECO:0000259" key="4">
    <source>
        <dbReference type="Pfam" id="PF03807"/>
    </source>
</evidence>
<feature type="domain" description="Pyrroline-5-carboxylate reductase catalytic N-terminal" evidence="4">
    <location>
        <begin position="6"/>
        <end position="99"/>
    </location>
</feature>
<comment type="similarity">
    <text evidence="1">Belongs to the pyrroline-5-carboxylate reductase family.</text>
</comment>
<dbReference type="PANTHER" id="PTHR11645">
    <property type="entry name" value="PYRROLINE-5-CARBOXYLATE REDUCTASE"/>
    <property type="match status" value="1"/>
</dbReference>
<dbReference type="SUPFAM" id="SSF48179">
    <property type="entry name" value="6-phosphogluconate dehydrogenase C-terminal domain-like"/>
    <property type="match status" value="1"/>
</dbReference>
<accession>A0A6J6DUD3</accession>
<dbReference type="InterPro" id="IPR028939">
    <property type="entry name" value="P5C_Rdtase_cat_N"/>
</dbReference>
<evidence type="ECO:0000256" key="2">
    <source>
        <dbReference type="ARBA" id="ARBA00022857"/>
    </source>
</evidence>
<gene>
    <name evidence="6" type="ORF">UFOPK1643_00593</name>
</gene>
<dbReference type="AlphaFoldDB" id="A0A6J6DUD3"/>
<feature type="domain" description="Pyrroline-5-carboxylate reductase dimerisation" evidence="5">
    <location>
        <begin position="162"/>
        <end position="266"/>
    </location>
</feature>
<evidence type="ECO:0000313" key="6">
    <source>
        <dbReference type="EMBL" id="CAB4567761.1"/>
    </source>
</evidence>
<protein>
    <submittedName>
        <fullName evidence="6">Unannotated protein</fullName>
    </submittedName>
</protein>
<dbReference type="Pfam" id="PF03807">
    <property type="entry name" value="F420_oxidored"/>
    <property type="match status" value="1"/>
</dbReference>
<keyword evidence="3" id="KW-0560">Oxidoreductase</keyword>
<dbReference type="HAMAP" id="MF_01925">
    <property type="entry name" value="P5C_reductase"/>
    <property type="match status" value="1"/>
</dbReference>
<dbReference type="GO" id="GO:0004735">
    <property type="term" value="F:pyrroline-5-carboxylate reductase activity"/>
    <property type="evidence" value="ECO:0007669"/>
    <property type="project" value="InterPro"/>
</dbReference>